<accession>A0A7J9C5F5</accession>
<evidence type="ECO:0000313" key="2">
    <source>
        <dbReference type="EMBL" id="MBA0743723.1"/>
    </source>
</evidence>
<organism evidence="2 3">
    <name type="scientific">Gossypium gossypioides</name>
    <name type="common">Mexican cotton</name>
    <name type="synonym">Selera gossypioides</name>
    <dbReference type="NCBI Taxonomy" id="34282"/>
    <lineage>
        <taxon>Eukaryota</taxon>
        <taxon>Viridiplantae</taxon>
        <taxon>Streptophyta</taxon>
        <taxon>Embryophyta</taxon>
        <taxon>Tracheophyta</taxon>
        <taxon>Spermatophyta</taxon>
        <taxon>Magnoliopsida</taxon>
        <taxon>eudicotyledons</taxon>
        <taxon>Gunneridae</taxon>
        <taxon>Pentapetalae</taxon>
        <taxon>rosids</taxon>
        <taxon>malvids</taxon>
        <taxon>Malvales</taxon>
        <taxon>Malvaceae</taxon>
        <taxon>Malvoideae</taxon>
        <taxon>Gossypium</taxon>
    </lineage>
</organism>
<feature type="region of interest" description="Disordered" evidence="1">
    <location>
        <begin position="212"/>
        <end position="236"/>
    </location>
</feature>
<feature type="compositionally biased region" description="Polar residues" evidence="1">
    <location>
        <begin position="222"/>
        <end position="236"/>
    </location>
</feature>
<dbReference type="Proteomes" id="UP000593579">
    <property type="component" value="Unassembled WGS sequence"/>
</dbReference>
<evidence type="ECO:0000256" key="1">
    <source>
        <dbReference type="SAM" id="MobiDB-lite"/>
    </source>
</evidence>
<reference evidence="2 3" key="1">
    <citation type="journal article" date="2019" name="Genome Biol. Evol.">
        <title>Insights into the evolution of the New World diploid cottons (Gossypium, subgenus Houzingenia) based on genome sequencing.</title>
        <authorList>
            <person name="Grover C.E."/>
            <person name="Arick M.A. 2nd"/>
            <person name="Thrash A."/>
            <person name="Conover J.L."/>
            <person name="Sanders W.S."/>
            <person name="Peterson D.G."/>
            <person name="Frelichowski J.E."/>
            <person name="Scheffler J.A."/>
            <person name="Scheffler B.E."/>
            <person name="Wendel J.F."/>
        </authorList>
    </citation>
    <scope>NUCLEOTIDE SEQUENCE [LARGE SCALE GENOMIC DNA]</scope>
    <source>
        <strain evidence="2">5</strain>
        <tissue evidence="2">Leaf</tissue>
    </source>
</reference>
<dbReference type="EMBL" id="JABEZY010000008">
    <property type="protein sequence ID" value="MBA0743723.1"/>
    <property type="molecule type" value="Genomic_DNA"/>
</dbReference>
<evidence type="ECO:0008006" key="4">
    <source>
        <dbReference type="Google" id="ProtNLM"/>
    </source>
</evidence>
<dbReference type="AlphaFoldDB" id="A0A7J9C5F5"/>
<dbReference type="OrthoDB" id="997516at2759"/>
<gene>
    <name evidence="2" type="ORF">Gogos_006382</name>
</gene>
<keyword evidence="3" id="KW-1185">Reference proteome</keyword>
<evidence type="ECO:0000313" key="3">
    <source>
        <dbReference type="Proteomes" id="UP000593579"/>
    </source>
</evidence>
<protein>
    <recommendedName>
        <fullName evidence="4">Aminotransferase-like plant mobile domain-containing protein</fullName>
    </recommendedName>
</protein>
<sequence>MWRVNHHFRRRAVIVGVTGGWVRTHRASYKRHSRCWGMIRLKYKEYAMLGCTSFRSLENNWRTQLGVCRVVDIVPRNVSRSHLSNYDTVKMYQTDRVLRQFRFRQSILVAPKVLDKVHKINLRRLNTYWPVFHAEYIEMWENQYDNIPTHESIIVSELACDPNYMSWFRIYGEPINSAYAITDPYVYLNPSDYVNASHFSMTLSQPTIYRPLSQEGPHEAPSGSSTYFQSLSPYEI</sequence>
<name>A0A7J9C5F5_GOSGO</name>
<comment type="caution">
    <text evidence="2">The sequence shown here is derived from an EMBL/GenBank/DDBJ whole genome shotgun (WGS) entry which is preliminary data.</text>
</comment>
<proteinExistence type="predicted"/>